<dbReference type="InterPro" id="IPR000276">
    <property type="entry name" value="GPCR_Rhodpsn"/>
</dbReference>
<evidence type="ECO:0000313" key="8">
    <source>
        <dbReference type="Proteomes" id="UP001626550"/>
    </source>
</evidence>
<name>A0ABD2Q0J5_9PLAT</name>
<dbReference type="AlphaFoldDB" id="A0ABD2Q0J5"/>
<evidence type="ECO:0000256" key="4">
    <source>
        <dbReference type="ARBA" id="ARBA00023136"/>
    </source>
</evidence>
<comment type="subcellular location">
    <subcellularLocation>
        <location evidence="1">Membrane</location>
    </subcellularLocation>
</comment>
<dbReference type="InterPro" id="IPR053219">
    <property type="entry name" value="GPCR_Dmsr-1"/>
</dbReference>
<comment type="caution">
    <text evidence="7">The sequence shown here is derived from an EMBL/GenBank/DDBJ whole genome shotgun (WGS) entry which is preliminary data.</text>
</comment>
<dbReference type="Proteomes" id="UP001626550">
    <property type="component" value="Unassembled WGS sequence"/>
</dbReference>
<feature type="transmembrane region" description="Helical" evidence="5">
    <location>
        <begin position="24"/>
        <end position="43"/>
    </location>
</feature>
<dbReference type="EMBL" id="JBJKFK010001427">
    <property type="protein sequence ID" value="KAL3313129.1"/>
    <property type="molecule type" value="Genomic_DNA"/>
</dbReference>
<feature type="transmembrane region" description="Helical" evidence="5">
    <location>
        <begin position="254"/>
        <end position="273"/>
    </location>
</feature>
<reference evidence="7 8" key="1">
    <citation type="submission" date="2024-11" db="EMBL/GenBank/DDBJ databases">
        <title>Adaptive evolution of stress response genes in parasites aligns with host niche diversity.</title>
        <authorList>
            <person name="Hahn C."/>
            <person name="Resl P."/>
        </authorList>
    </citation>
    <scope>NUCLEOTIDE SEQUENCE [LARGE SCALE GENOMIC DNA]</scope>
    <source>
        <strain evidence="7">EGGRZ-B1_66</strain>
        <tissue evidence="7">Body</tissue>
    </source>
</reference>
<feature type="transmembrane region" description="Helical" evidence="5">
    <location>
        <begin position="95"/>
        <end position="119"/>
    </location>
</feature>
<dbReference type="PANTHER" id="PTHR46273:SF4">
    <property type="entry name" value="AT19640P"/>
    <property type="match status" value="1"/>
</dbReference>
<feature type="transmembrane region" description="Helical" evidence="5">
    <location>
        <begin position="55"/>
        <end position="75"/>
    </location>
</feature>
<evidence type="ECO:0000256" key="1">
    <source>
        <dbReference type="ARBA" id="ARBA00004370"/>
    </source>
</evidence>
<keyword evidence="2 5" id="KW-0812">Transmembrane</keyword>
<dbReference type="PROSITE" id="PS50262">
    <property type="entry name" value="G_PROTEIN_RECEP_F1_2"/>
    <property type="match status" value="1"/>
</dbReference>
<organism evidence="7 8">
    <name type="scientific">Cichlidogyrus casuarinus</name>
    <dbReference type="NCBI Taxonomy" id="1844966"/>
    <lineage>
        <taxon>Eukaryota</taxon>
        <taxon>Metazoa</taxon>
        <taxon>Spiralia</taxon>
        <taxon>Lophotrochozoa</taxon>
        <taxon>Platyhelminthes</taxon>
        <taxon>Monogenea</taxon>
        <taxon>Monopisthocotylea</taxon>
        <taxon>Dactylogyridea</taxon>
        <taxon>Ancyrocephalidae</taxon>
        <taxon>Cichlidogyrus</taxon>
    </lineage>
</organism>
<keyword evidence="4 5" id="KW-0472">Membrane</keyword>
<dbReference type="GO" id="GO:0016020">
    <property type="term" value="C:membrane"/>
    <property type="evidence" value="ECO:0007669"/>
    <property type="project" value="UniProtKB-SubCell"/>
</dbReference>
<dbReference type="Gene3D" id="1.20.1070.10">
    <property type="entry name" value="Rhodopsin 7-helix transmembrane proteins"/>
    <property type="match status" value="1"/>
</dbReference>
<evidence type="ECO:0000256" key="3">
    <source>
        <dbReference type="ARBA" id="ARBA00022989"/>
    </source>
</evidence>
<feature type="transmembrane region" description="Helical" evidence="5">
    <location>
        <begin position="185"/>
        <end position="210"/>
    </location>
</feature>
<dbReference type="SUPFAM" id="SSF81321">
    <property type="entry name" value="Family A G protein-coupled receptor-like"/>
    <property type="match status" value="1"/>
</dbReference>
<sequence>MENCSSSYRVFDQFSKDYKPAHIHLSWIICSLGILGNICNIRVFTHKSIRGPTNFLISCLSAADTLILLTCLLVTCLESSDYGDTYPTKVGAYTFLSVLTIQNFVHSVGTWMTVALGTFRLVYVKLGHRAAAVCTMHKAYALLVAVIVSSLVLGSSYIVSHEVKPVSNSTTINYKIEVSLKYGGIVLWTNALFFKSIPILILAGVSAILIKTIQESQKLHNKLLLTKKAAAPNNKKATAGLANKDKDRRNSNQITLMLVCIILIQIITLLPQVG</sequence>
<keyword evidence="8" id="KW-1185">Reference proteome</keyword>
<dbReference type="Pfam" id="PF00001">
    <property type="entry name" value="7tm_1"/>
    <property type="match status" value="1"/>
</dbReference>
<evidence type="ECO:0000256" key="2">
    <source>
        <dbReference type="ARBA" id="ARBA00022692"/>
    </source>
</evidence>
<proteinExistence type="predicted"/>
<protein>
    <recommendedName>
        <fullName evidence="6">G-protein coupled receptors family 1 profile domain-containing protein</fullName>
    </recommendedName>
</protein>
<feature type="transmembrane region" description="Helical" evidence="5">
    <location>
        <begin position="140"/>
        <end position="159"/>
    </location>
</feature>
<accession>A0ABD2Q0J5</accession>
<evidence type="ECO:0000256" key="5">
    <source>
        <dbReference type="SAM" id="Phobius"/>
    </source>
</evidence>
<keyword evidence="3 5" id="KW-1133">Transmembrane helix</keyword>
<dbReference type="InterPro" id="IPR017452">
    <property type="entry name" value="GPCR_Rhodpsn_7TM"/>
</dbReference>
<evidence type="ECO:0000259" key="6">
    <source>
        <dbReference type="PROSITE" id="PS50262"/>
    </source>
</evidence>
<dbReference type="PANTHER" id="PTHR46273">
    <property type="entry name" value="MYOSUPPRESSIN RECEPTOR 1, ISOFORM B-RELATED"/>
    <property type="match status" value="1"/>
</dbReference>
<feature type="domain" description="G-protein coupled receptors family 1 profile" evidence="6">
    <location>
        <begin position="36"/>
        <end position="274"/>
    </location>
</feature>
<gene>
    <name evidence="7" type="ORF">Ciccas_008271</name>
</gene>
<evidence type="ECO:0000313" key="7">
    <source>
        <dbReference type="EMBL" id="KAL3313129.1"/>
    </source>
</evidence>